<feature type="compositionally biased region" description="Acidic residues" evidence="1">
    <location>
        <begin position="553"/>
        <end position="563"/>
    </location>
</feature>
<reference evidence="3 4" key="1">
    <citation type="submission" date="2019-07" db="EMBL/GenBank/DDBJ databases">
        <title>Draft genome assembly of a fouling barnacle, Amphibalanus amphitrite (Darwin, 1854): The first reference genome for Thecostraca.</title>
        <authorList>
            <person name="Kim W."/>
        </authorList>
    </citation>
    <scope>NUCLEOTIDE SEQUENCE [LARGE SCALE GENOMIC DNA]</scope>
    <source>
        <strain evidence="3">SNU_AA5</strain>
        <tissue evidence="3">Soma without cirri and trophi</tissue>
    </source>
</reference>
<feature type="region of interest" description="Disordered" evidence="1">
    <location>
        <begin position="519"/>
        <end position="563"/>
    </location>
</feature>
<keyword evidence="2" id="KW-0472">Membrane</keyword>
<dbReference type="Proteomes" id="UP000440578">
    <property type="component" value="Unassembled WGS sequence"/>
</dbReference>
<dbReference type="Gene3D" id="3.40.390.10">
    <property type="entry name" value="Collagenase (Catalytic Domain)"/>
    <property type="match status" value="1"/>
</dbReference>
<feature type="transmembrane region" description="Helical" evidence="2">
    <location>
        <begin position="490"/>
        <end position="513"/>
    </location>
</feature>
<accession>A0A6A4VBU6</accession>
<keyword evidence="4" id="KW-1185">Reference proteome</keyword>
<comment type="caution">
    <text evidence="3">The sequence shown here is derived from an EMBL/GenBank/DDBJ whole genome shotgun (WGS) entry which is preliminary data.</text>
</comment>
<dbReference type="EMBL" id="VIIS01002081">
    <property type="protein sequence ID" value="KAF0288750.1"/>
    <property type="molecule type" value="Genomic_DNA"/>
</dbReference>
<dbReference type="GO" id="GO:0008237">
    <property type="term" value="F:metallopeptidase activity"/>
    <property type="evidence" value="ECO:0007669"/>
    <property type="project" value="InterPro"/>
</dbReference>
<protein>
    <submittedName>
        <fullName evidence="3">Uncharacterized protein</fullName>
    </submittedName>
</protein>
<proteinExistence type="predicted"/>
<feature type="compositionally biased region" description="Low complexity" evidence="1">
    <location>
        <begin position="447"/>
        <end position="457"/>
    </location>
</feature>
<keyword evidence="2" id="KW-0812">Transmembrane</keyword>
<dbReference type="InterPro" id="IPR024079">
    <property type="entry name" value="MetalloPept_cat_dom_sf"/>
</dbReference>
<feature type="compositionally biased region" description="Gly residues" evidence="1">
    <location>
        <begin position="458"/>
        <end position="468"/>
    </location>
</feature>
<evidence type="ECO:0000256" key="1">
    <source>
        <dbReference type="SAM" id="MobiDB-lite"/>
    </source>
</evidence>
<organism evidence="3 4">
    <name type="scientific">Amphibalanus amphitrite</name>
    <name type="common">Striped barnacle</name>
    <name type="synonym">Balanus amphitrite</name>
    <dbReference type="NCBI Taxonomy" id="1232801"/>
    <lineage>
        <taxon>Eukaryota</taxon>
        <taxon>Metazoa</taxon>
        <taxon>Ecdysozoa</taxon>
        <taxon>Arthropoda</taxon>
        <taxon>Crustacea</taxon>
        <taxon>Multicrustacea</taxon>
        <taxon>Cirripedia</taxon>
        <taxon>Thoracica</taxon>
        <taxon>Thoracicalcarea</taxon>
        <taxon>Balanomorpha</taxon>
        <taxon>Balanoidea</taxon>
        <taxon>Balanidae</taxon>
        <taxon>Amphibalaninae</taxon>
        <taxon>Amphibalanus</taxon>
    </lineage>
</organism>
<keyword evidence="2" id="KW-1133">Transmembrane helix</keyword>
<sequence>MNASPHYYEAGPAATGRVAYAAHLWLDRAGKRLPIRYTHDSYYEHQYRMQDVFKFWAENTCLTFQMQSTVDCAAERQPVMALRDADPTERYGVDLGKPCMVTSLGRGDLDDAHRELLGVLGVLPYTLRQDADRYVSTNEENLKSYIRTRDPLLRADLRSLHRCRGQTAMLPTPFDLLSRAMISPRALLDRLETRPVFVTVERRHQYLLQLGAAAGRGPTFYDVMAVNLLYKCPAEWAAGCAAAGEAPRCQNHGYLLKSCKCRCAPGFAGDQCQTRTGPLFPLQPGAFELNVTAARSYDLATLNLRGAELPGGSSSFKYYVFVIVNVLPKDPEQLASVSLVLPFDKVGGPLGRLSEKLLKYLSTTDCLDGLRLLWGSGRRLRCECLSSLVNNEPADTARVLRARRPRVGLTLINCLGRTFPAEPRLSGLTSEFRLLVQFRAPGALSVADRPGARPAPVGGDGGAADNGTEIVGGGGTGTAALRGPLTGAGLGVAAVTGPLGVLLLLACLLLLLLGRRSRRRRGRQPPADEQSDTDTDSGDESDADGDSAASDVTGDDTGDPGRE</sequence>
<dbReference type="AlphaFoldDB" id="A0A6A4VBU6"/>
<feature type="compositionally biased region" description="Acidic residues" evidence="1">
    <location>
        <begin position="529"/>
        <end position="545"/>
    </location>
</feature>
<name>A0A6A4VBU6_AMPAM</name>
<evidence type="ECO:0000256" key="2">
    <source>
        <dbReference type="SAM" id="Phobius"/>
    </source>
</evidence>
<evidence type="ECO:0000313" key="4">
    <source>
        <dbReference type="Proteomes" id="UP000440578"/>
    </source>
</evidence>
<dbReference type="OrthoDB" id="291007at2759"/>
<gene>
    <name evidence="3" type="ORF">FJT64_012876</name>
</gene>
<feature type="region of interest" description="Disordered" evidence="1">
    <location>
        <begin position="447"/>
        <end position="468"/>
    </location>
</feature>
<evidence type="ECO:0000313" key="3">
    <source>
        <dbReference type="EMBL" id="KAF0288750.1"/>
    </source>
</evidence>